<feature type="domain" description="Glycoside hydrolase family 5" evidence="6">
    <location>
        <begin position="93"/>
        <end position="349"/>
    </location>
</feature>
<evidence type="ECO:0000313" key="7">
    <source>
        <dbReference type="EMBL" id="RSH95251.1"/>
    </source>
</evidence>
<dbReference type="AlphaFoldDB" id="A0A427YW73"/>
<evidence type="ECO:0000256" key="4">
    <source>
        <dbReference type="RuleBase" id="RU361153"/>
    </source>
</evidence>
<keyword evidence="8" id="KW-1185">Reference proteome</keyword>
<dbReference type="Gene3D" id="3.20.20.80">
    <property type="entry name" value="Glycosidases"/>
    <property type="match status" value="1"/>
</dbReference>
<evidence type="ECO:0000256" key="2">
    <source>
        <dbReference type="ARBA" id="ARBA00022801"/>
    </source>
</evidence>
<accession>A0A427YW73</accession>
<proteinExistence type="inferred from homology"/>
<sequence length="482" mass="55197">MTVTLASTNGAHGANGANGHARINGRHGNDDYLKVVGSDITLNGKPILLKGASLGGWMLMENFMNGFSGHEYQARAELRKTLGQDKYEYYFDKYYFTEADAQFLASIGFNCIRVADDMNPRVFKKSGLKHLDRVVDLCAAHGIYTVIDLHALPGGQNIDWHSDNGTHQALFWEHKDFQDRAVWLWEILAEDNTWVAGYNPMNEPTDIEHGRLQAFYVRIEKAIRAVDPNHILFLDGNSFGYDFSHFKVPLPNCVYSCHDYSIYGFPAAPTLYAGSEEQIDYHLRTFRRKADFMIDTKTPIWNSEFGPTYNTPDDGPDWEKINDARYEVLKLQLGINRDHNASYSLWTYKDIGVMGMVYPKSDSPYLSLLKPFLEKKKTLSADGWGFNEAPVKHIFGPLEKWLEENVPSLEKKYPPTWKIKKHVLRMVRGLLLSEELVKEYASYFEGLDYDQLDALAKSFHFDNCVQRDQLVRIMAKDALVTR</sequence>
<dbReference type="GO" id="GO:0008422">
    <property type="term" value="F:beta-glucosidase activity"/>
    <property type="evidence" value="ECO:0007669"/>
    <property type="project" value="TreeGrafter"/>
</dbReference>
<reference evidence="7 8" key="1">
    <citation type="submission" date="2018-11" db="EMBL/GenBank/DDBJ databases">
        <title>Genome sequence of Saitozyma podzolica DSM 27192.</title>
        <authorList>
            <person name="Aliyu H."/>
            <person name="Gorte O."/>
            <person name="Ochsenreither K."/>
        </authorList>
    </citation>
    <scope>NUCLEOTIDE SEQUENCE [LARGE SCALE GENOMIC DNA]</scope>
    <source>
        <strain evidence="7 8">DSM 27192</strain>
    </source>
</reference>
<evidence type="ECO:0000256" key="3">
    <source>
        <dbReference type="ARBA" id="ARBA00023295"/>
    </source>
</evidence>
<dbReference type="Pfam" id="PF00150">
    <property type="entry name" value="Cellulase"/>
    <property type="match status" value="1"/>
</dbReference>
<dbReference type="GO" id="GO:0009986">
    <property type="term" value="C:cell surface"/>
    <property type="evidence" value="ECO:0007669"/>
    <property type="project" value="TreeGrafter"/>
</dbReference>
<dbReference type="EMBL" id="RSCD01000001">
    <property type="protein sequence ID" value="RSH95251.1"/>
    <property type="molecule type" value="Genomic_DNA"/>
</dbReference>
<evidence type="ECO:0000259" key="6">
    <source>
        <dbReference type="Pfam" id="PF00150"/>
    </source>
</evidence>
<dbReference type="SUPFAM" id="SSF51445">
    <property type="entry name" value="(Trans)glycosidases"/>
    <property type="match status" value="1"/>
</dbReference>
<dbReference type="GO" id="GO:0005576">
    <property type="term" value="C:extracellular region"/>
    <property type="evidence" value="ECO:0007669"/>
    <property type="project" value="TreeGrafter"/>
</dbReference>
<dbReference type="OrthoDB" id="1887033at2759"/>
<dbReference type="GO" id="GO:0009251">
    <property type="term" value="P:glucan catabolic process"/>
    <property type="evidence" value="ECO:0007669"/>
    <property type="project" value="TreeGrafter"/>
</dbReference>
<dbReference type="STRING" id="1890683.A0A427YW73"/>
<dbReference type="InterPro" id="IPR050386">
    <property type="entry name" value="Glycosyl_hydrolase_5"/>
</dbReference>
<feature type="region of interest" description="Disordered" evidence="5">
    <location>
        <begin position="1"/>
        <end position="22"/>
    </location>
</feature>
<organism evidence="7 8">
    <name type="scientific">Saitozyma podzolica</name>
    <dbReference type="NCBI Taxonomy" id="1890683"/>
    <lineage>
        <taxon>Eukaryota</taxon>
        <taxon>Fungi</taxon>
        <taxon>Dikarya</taxon>
        <taxon>Basidiomycota</taxon>
        <taxon>Agaricomycotina</taxon>
        <taxon>Tremellomycetes</taxon>
        <taxon>Tremellales</taxon>
        <taxon>Trimorphomycetaceae</taxon>
        <taxon>Saitozyma</taxon>
    </lineage>
</organism>
<name>A0A427YW73_9TREE</name>
<evidence type="ECO:0000313" key="8">
    <source>
        <dbReference type="Proteomes" id="UP000279259"/>
    </source>
</evidence>
<evidence type="ECO:0000256" key="1">
    <source>
        <dbReference type="ARBA" id="ARBA00005641"/>
    </source>
</evidence>
<feature type="compositionally biased region" description="Low complexity" evidence="5">
    <location>
        <begin position="9"/>
        <end position="22"/>
    </location>
</feature>
<keyword evidence="2 4" id="KW-0378">Hydrolase</keyword>
<gene>
    <name evidence="7" type="ORF">EHS25_000337</name>
</gene>
<evidence type="ECO:0000256" key="5">
    <source>
        <dbReference type="SAM" id="MobiDB-lite"/>
    </source>
</evidence>
<comment type="similarity">
    <text evidence="1 4">Belongs to the glycosyl hydrolase 5 (cellulase A) family.</text>
</comment>
<keyword evidence="3 4" id="KW-0326">Glycosidase</keyword>
<dbReference type="PANTHER" id="PTHR31297">
    <property type="entry name" value="GLUCAN ENDO-1,6-BETA-GLUCOSIDASE B"/>
    <property type="match status" value="1"/>
</dbReference>
<dbReference type="PANTHER" id="PTHR31297:SF13">
    <property type="entry name" value="PUTATIVE-RELATED"/>
    <property type="match status" value="1"/>
</dbReference>
<dbReference type="InterPro" id="IPR001547">
    <property type="entry name" value="Glyco_hydro_5"/>
</dbReference>
<protein>
    <recommendedName>
        <fullName evidence="6">Glycoside hydrolase family 5 domain-containing protein</fullName>
    </recommendedName>
</protein>
<dbReference type="InterPro" id="IPR017853">
    <property type="entry name" value="GH"/>
</dbReference>
<dbReference type="Proteomes" id="UP000279259">
    <property type="component" value="Unassembled WGS sequence"/>
</dbReference>
<dbReference type="FunFam" id="3.20.20.80:FF:000130">
    <property type="entry name" value="Endoglucanase C"/>
    <property type="match status" value="1"/>
</dbReference>
<comment type="caution">
    <text evidence="7">The sequence shown here is derived from an EMBL/GenBank/DDBJ whole genome shotgun (WGS) entry which is preliminary data.</text>
</comment>